<dbReference type="Proteomes" id="UP000095713">
    <property type="component" value="Unassembled WGS sequence"/>
</dbReference>
<keyword evidence="3" id="KW-1185">Reference proteome</keyword>
<keyword evidence="1" id="KW-0472">Membrane</keyword>
<evidence type="ECO:0000313" key="2">
    <source>
        <dbReference type="EMBL" id="OEK07311.1"/>
    </source>
</evidence>
<dbReference type="EMBL" id="MDJD01000048">
    <property type="protein sequence ID" value="OEK07311.1"/>
    <property type="molecule type" value="Genomic_DNA"/>
</dbReference>
<name>A0A1E5T7F8_9FLAO</name>
<sequence length="76" mass="8996">MFKQRKNKTFNYQSRFSSENQVDSSEKDKKTTDFISKWKNGRDNKRKVKGSLSIKTLIFVLVLLLICMYILDSKIN</sequence>
<dbReference type="STRING" id="1849968.A8C32_17895"/>
<evidence type="ECO:0000313" key="3">
    <source>
        <dbReference type="Proteomes" id="UP000095713"/>
    </source>
</evidence>
<protein>
    <recommendedName>
        <fullName evidence="4">Riboflavin synthase subunit beta</fullName>
    </recommendedName>
</protein>
<keyword evidence="1" id="KW-1133">Transmembrane helix</keyword>
<dbReference type="AlphaFoldDB" id="A0A1E5T7F8"/>
<organism evidence="2 3">
    <name type="scientific">Flavivirga aquatica</name>
    <dbReference type="NCBI Taxonomy" id="1849968"/>
    <lineage>
        <taxon>Bacteria</taxon>
        <taxon>Pseudomonadati</taxon>
        <taxon>Bacteroidota</taxon>
        <taxon>Flavobacteriia</taxon>
        <taxon>Flavobacteriales</taxon>
        <taxon>Flavobacteriaceae</taxon>
        <taxon>Flavivirga</taxon>
    </lineage>
</organism>
<proteinExistence type="predicted"/>
<reference evidence="2 3" key="1">
    <citation type="submission" date="2016-05" db="EMBL/GenBank/DDBJ databases">
        <title>Draft Genome Sequence of Algibacter sp. Strain SK-16 Isolated from the Surface Water of Aburatsubo Inlet.</title>
        <authorList>
            <person name="Wong S.-K."/>
            <person name="Yoshizawa S."/>
            <person name="Nakajima Y."/>
            <person name="Ogura Y."/>
            <person name="Tetsuya H."/>
            <person name="Hamasaki K."/>
        </authorList>
    </citation>
    <scope>NUCLEOTIDE SEQUENCE [LARGE SCALE GENOMIC DNA]</scope>
    <source>
        <strain evidence="2 3">SK-16</strain>
    </source>
</reference>
<keyword evidence="1" id="KW-0812">Transmembrane</keyword>
<evidence type="ECO:0008006" key="4">
    <source>
        <dbReference type="Google" id="ProtNLM"/>
    </source>
</evidence>
<feature type="transmembrane region" description="Helical" evidence="1">
    <location>
        <begin position="52"/>
        <end position="71"/>
    </location>
</feature>
<comment type="caution">
    <text evidence="2">The sequence shown here is derived from an EMBL/GenBank/DDBJ whole genome shotgun (WGS) entry which is preliminary data.</text>
</comment>
<accession>A0A1E5T7F8</accession>
<gene>
    <name evidence="2" type="ORF">A8C32_17895</name>
</gene>
<evidence type="ECO:0000256" key="1">
    <source>
        <dbReference type="SAM" id="Phobius"/>
    </source>
</evidence>